<evidence type="ECO:0000256" key="2">
    <source>
        <dbReference type="SAM" id="SignalP"/>
    </source>
</evidence>
<evidence type="ECO:0000313" key="3">
    <source>
        <dbReference type="EMBL" id="KIL64698.1"/>
    </source>
</evidence>
<keyword evidence="2" id="KW-0732">Signal</keyword>
<dbReference type="EMBL" id="KN818247">
    <property type="protein sequence ID" value="KIL64698.1"/>
    <property type="molecule type" value="Genomic_DNA"/>
</dbReference>
<sequence length="230" mass="26440">MRLSTVFISSTFVLAGTSAAFPVEAEDMLVARFADPDFLSEVEARAYDEEPELYVHGGAISTNNYKTLSRHRRSFHESPRYELTRRNLPGSWPVENSEPRQQRVTFALDNNDPPRRSSSSVRPPTPPESPRNGFRASISNMFRTTGSLFNKFRNRRSFDELPQSELTRRHEWEPVPDSPRVHWTSDTVDPPTRPRRPLTPAPNRPQPPSSPNGNGWHPQRHHPRSFFDLD</sequence>
<dbReference type="HOGENOM" id="CLU_1204498_0_0_1"/>
<keyword evidence="4" id="KW-1185">Reference proteome</keyword>
<dbReference type="Proteomes" id="UP000054549">
    <property type="component" value="Unassembled WGS sequence"/>
</dbReference>
<dbReference type="InParanoid" id="A0A0C2X7H1"/>
<reference evidence="3 4" key="1">
    <citation type="submission" date="2014-04" db="EMBL/GenBank/DDBJ databases">
        <title>Evolutionary Origins and Diversification of the Mycorrhizal Mutualists.</title>
        <authorList>
            <consortium name="DOE Joint Genome Institute"/>
            <consortium name="Mycorrhizal Genomics Consortium"/>
            <person name="Kohler A."/>
            <person name="Kuo A."/>
            <person name="Nagy L.G."/>
            <person name="Floudas D."/>
            <person name="Copeland A."/>
            <person name="Barry K.W."/>
            <person name="Cichocki N."/>
            <person name="Veneault-Fourrey C."/>
            <person name="LaButti K."/>
            <person name="Lindquist E.A."/>
            <person name="Lipzen A."/>
            <person name="Lundell T."/>
            <person name="Morin E."/>
            <person name="Murat C."/>
            <person name="Riley R."/>
            <person name="Ohm R."/>
            <person name="Sun H."/>
            <person name="Tunlid A."/>
            <person name="Henrissat B."/>
            <person name="Grigoriev I.V."/>
            <person name="Hibbett D.S."/>
            <person name="Martin F."/>
        </authorList>
    </citation>
    <scope>NUCLEOTIDE SEQUENCE [LARGE SCALE GENOMIC DNA]</scope>
    <source>
        <strain evidence="3 4">Koide BX008</strain>
    </source>
</reference>
<dbReference type="AlphaFoldDB" id="A0A0C2X7H1"/>
<name>A0A0C2X7H1_AMAMK</name>
<feature type="chain" id="PRO_5002158759" evidence="2">
    <location>
        <begin position="20"/>
        <end position="230"/>
    </location>
</feature>
<proteinExistence type="predicted"/>
<feature type="signal peptide" evidence="2">
    <location>
        <begin position="1"/>
        <end position="19"/>
    </location>
</feature>
<evidence type="ECO:0000313" key="4">
    <source>
        <dbReference type="Proteomes" id="UP000054549"/>
    </source>
</evidence>
<feature type="region of interest" description="Disordered" evidence="1">
    <location>
        <begin position="169"/>
        <end position="230"/>
    </location>
</feature>
<organism evidence="3 4">
    <name type="scientific">Amanita muscaria (strain Koide BX008)</name>
    <dbReference type="NCBI Taxonomy" id="946122"/>
    <lineage>
        <taxon>Eukaryota</taxon>
        <taxon>Fungi</taxon>
        <taxon>Dikarya</taxon>
        <taxon>Basidiomycota</taxon>
        <taxon>Agaricomycotina</taxon>
        <taxon>Agaricomycetes</taxon>
        <taxon>Agaricomycetidae</taxon>
        <taxon>Agaricales</taxon>
        <taxon>Pluteineae</taxon>
        <taxon>Amanitaceae</taxon>
        <taxon>Amanita</taxon>
    </lineage>
</organism>
<protein>
    <submittedName>
        <fullName evidence="3">Uncharacterized protein</fullName>
    </submittedName>
</protein>
<accession>A0A0C2X7H1</accession>
<gene>
    <name evidence="3" type="ORF">M378DRAFT_571490</name>
</gene>
<feature type="region of interest" description="Disordered" evidence="1">
    <location>
        <begin position="105"/>
        <end position="138"/>
    </location>
</feature>
<feature type="compositionally biased region" description="Pro residues" evidence="1">
    <location>
        <begin position="197"/>
        <end position="210"/>
    </location>
</feature>
<evidence type="ECO:0000256" key="1">
    <source>
        <dbReference type="SAM" id="MobiDB-lite"/>
    </source>
</evidence>